<sequence length="73" mass="8902">MEKNNSFDFRKVALRIKWFLDLDKHRVSSYENLDQSNEIFHDENYLFKYDHKKSLLANDGLRDWKHIGKIQTT</sequence>
<comment type="caution">
    <text evidence="1">The sequence shown here is derived from an EMBL/GenBank/DDBJ whole genome shotgun (WGS) entry which is preliminary data.</text>
</comment>
<feature type="non-terminal residue" evidence="1">
    <location>
        <position position="1"/>
    </location>
</feature>
<evidence type="ECO:0000313" key="1">
    <source>
        <dbReference type="EMBL" id="RDX93127.1"/>
    </source>
</evidence>
<keyword evidence="2" id="KW-1185">Reference proteome</keyword>
<reference evidence="1" key="1">
    <citation type="submission" date="2018-05" db="EMBL/GenBank/DDBJ databases">
        <title>Draft genome of Mucuna pruriens seed.</title>
        <authorList>
            <person name="Nnadi N.E."/>
            <person name="Vos R."/>
            <person name="Hasami M.H."/>
            <person name="Devisetty U.K."/>
            <person name="Aguiy J.C."/>
        </authorList>
    </citation>
    <scope>NUCLEOTIDE SEQUENCE [LARGE SCALE GENOMIC DNA]</scope>
    <source>
        <strain evidence="1">JCA_2017</strain>
    </source>
</reference>
<accession>A0A371GRE5</accession>
<gene>
    <name evidence="1" type="ORF">CR513_24666</name>
</gene>
<protein>
    <submittedName>
        <fullName evidence="1">Uncharacterized protein</fullName>
    </submittedName>
</protein>
<dbReference type="Proteomes" id="UP000257109">
    <property type="component" value="Unassembled WGS sequence"/>
</dbReference>
<evidence type="ECO:0000313" key="2">
    <source>
        <dbReference type="Proteomes" id="UP000257109"/>
    </source>
</evidence>
<organism evidence="1 2">
    <name type="scientific">Mucuna pruriens</name>
    <name type="common">Velvet bean</name>
    <name type="synonym">Dolichos pruriens</name>
    <dbReference type="NCBI Taxonomy" id="157652"/>
    <lineage>
        <taxon>Eukaryota</taxon>
        <taxon>Viridiplantae</taxon>
        <taxon>Streptophyta</taxon>
        <taxon>Embryophyta</taxon>
        <taxon>Tracheophyta</taxon>
        <taxon>Spermatophyta</taxon>
        <taxon>Magnoliopsida</taxon>
        <taxon>eudicotyledons</taxon>
        <taxon>Gunneridae</taxon>
        <taxon>Pentapetalae</taxon>
        <taxon>rosids</taxon>
        <taxon>fabids</taxon>
        <taxon>Fabales</taxon>
        <taxon>Fabaceae</taxon>
        <taxon>Papilionoideae</taxon>
        <taxon>50 kb inversion clade</taxon>
        <taxon>NPAAA clade</taxon>
        <taxon>indigoferoid/millettioid clade</taxon>
        <taxon>Phaseoleae</taxon>
        <taxon>Mucuna</taxon>
    </lineage>
</organism>
<dbReference type="EMBL" id="QJKJ01004697">
    <property type="protein sequence ID" value="RDX93127.1"/>
    <property type="molecule type" value="Genomic_DNA"/>
</dbReference>
<proteinExistence type="predicted"/>
<name>A0A371GRE5_MUCPR</name>
<dbReference type="AlphaFoldDB" id="A0A371GRE5"/>